<dbReference type="InterPro" id="IPR036890">
    <property type="entry name" value="HATPase_C_sf"/>
</dbReference>
<dbReference type="Gene3D" id="1.10.155.10">
    <property type="entry name" value="Chemotaxis receptor methyltransferase CheR, N-terminal domain"/>
    <property type="match status" value="1"/>
</dbReference>
<sequence>MSQQLPKTNRSKVTPRPADHYLVGIGASAGGLEAIHKLFDHFPSNSSFAFVIIQHLSPDHKSLMAELLSKHTRMQVQEAEDNMFTRPNCVYVLPSGKQLTLQHGRLRLTEKPRSREPNFAVDVFFESLAIDRGKYAIGIVLSGTGTDGSKGVKAIKQAGGLVVVQDPESAKFDGMPRSAIDTGDVDFVLTADKMSKEIIEHTRRMPLLKSIIENGRSSAETDEEAVLQEILELVCSHTQMDFTNYKMATINRRVHKRMQHLKLESMEAYLHYLHDNPAEIKQLCQEFFINVTSFFRDQEVFELLKDRVIPEIIQSKKANEPVKVWVAACSTGEEVYSLAILFCEVYHELGIEPNVKLFATDIDQRALQQASKGTYNPSISKNVSQSRLERFFQKKGNKYEVSDQIRKMVIFAQHDLQKDPPFSKIDLITCRNMLIYLNPALQNKVLSLFPYALNKDGFLLLGPSEHIGNLKEYFAEEDRKWKLFRKIKDRTGTQQSYGIKEYVTEIQPSQASQYKTTQLNRYNEAFMDALAEDFKVTALYVDASYQLLHGIGDINRFLKFPDKRLHFNLIKMVPEELAVTLSVGIRKALKNNRNVIARQVAVKFGKKEKMVNVSIRPVTIEKGQPKIILVLLQEMAEVHQTPKISELSLVSDSDYYQQLTALEMELKETRDNLQMTVQDLSTANEELQSSNEELMSSNEELQSSNEEMQSLNEELHTVNSEHQLKIKELQELNEDLDNYFRSSNIGQLFVDHNLYIRKYTPSIESIVNIIGGDIGRPVYHLSHSLKYSRLVEDIQYVNNTSNEVEHEVETTEGRYFLMRIIPYLKRDGNKDGVVISFVDVTTLRTLSSVVNGVLNSSLSSIMAFKAVRDENMQIKDFNWTLLNKQAESMLGKSSANLTTTSVLSTLPILYKSGLFKKFVAVVESDKSLHAEHYLELNGSKAWYEIVAVKMGDGLTVTMADITDKKNSEDRVLQAFEDLKIAEENLLKLNNELEKIVADRTRELAESDERFRLVSMATNDVVWDWNLASNDIWWSDSLHKVLGYEEQEMIGGANSWFDKLHPEDRDTIVKSINKAINERKEQWSGEYRIREKGGDYIYVSNRAYIQYNEYQMPYRVIGSFIDLTDLKQAQEELQDTNAHLLRVIEDLDTFVYTASHDLKSPIANIEGLMLLLEEQIAMAGPLPGEPTEPLFVMIKDSIARFKNVIRDLTDIAKVQRDVDGDAEPLSLEELYQTVYLSLKEEATKKHAVIKTDFSEAPAINFSRKNMYSILYNLVSNAIKYSSPDKQPEVQIKSSWDGKSLVLTVQDNGLGMNEEQQGKLFTLFKRFHSHVDGTGMGLYIVKRIIDNSGGEIKVDSKVGQGTTFRLYFKKE</sequence>
<dbReference type="InterPro" id="IPR003661">
    <property type="entry name" value="HisK_dim/P_dom"/>
</dbReference>
<evidence type="ECO:0000256" key="5">
    <source>
        <dbReference type="ARBA" id="ARBA00022691"/>
    </source>
</evidence>
<dbReference type="InterPro" id="IPR029063">
    <property type="entry name" value="SAM-dependent_MTases_sf"/>
</dbReference>
<evidence type="ECO:0000259" key="9">
    <source>
        <dbReference type="PROSITE" id="PS50112"/>
    </source>
</evidence>
<evidence type="ECO:0000256" key="7">
    <source>
        <dbReference type="SAM" id="Coils"/>
    </source>
</evidence>
<dbReference type="SUPFAM" id="SSF55785">
    <property type="entry name" value="PYP-like sensor domain (PAS domain)"/>
    <property type="match status" value="3"/>
</dbReference>
<dbReference type="PROSITE" id="PS50122">
    <property type="entry name" value="CHEB"/>
    <property type="match status" value="1"/>
</dbReference>
<dbReference type="InterPro" id="IPR013655">
    <property type="entry name" value="PAS_fold_3"/>
</dbReference>
<feature type="domain" description="PAS" evidence="9">
    <location>
        <begin position="1006"/>
        <end position="1078"/>
    </location>
</feature>
<dbReference type="InterPro" id="IPR003594">
    <property type="entry name" value="HATPase_dom"/>
</dbReference>
<dbReference type="CDD" id="cd00130">
    <property type="entry name" value="PAS"/>
    <property type="match status" value="1"/>
</dbReference>
<evidence type="ECO:0000256" key="1">
    <source>
        <dbReference type="ARBA" id="ARBA00000085"/>
    </source>
</evidence>
<dbReference type="SUPFAM" id="SSF47757">
    <property type="entry name" value="Chemotaxis receptor methyltransferase CheR, N-terminal domain"/>
    <property type="match status" value="1"/>
</dbReference>
<dbReference type="SUPFAM" id="SSF47384">
    <property type="entry name" value="Homodimeric domain of signal transducing histidine kinase"/>
    <property type="match status" value="1"/>
</dbReference>
<dbReference type="InterPro" id="IPR000673">
    <property type="entry name" value="Sig_transdc_resp-reg_Me-estase"/>
</dbReference>
<dbReference type="InterPro" id="IPR050903">
    <property type="entry name" value="Bact_Chemotaxis_MeTrfase"/>
</dbReference>
<dbReference type="Pfam" id="PF02518">
    <property type="entry name" value="HATPase_c"/>
    <property type="match status" value="1"/>
</dbReference>
<dbReference type="PANTHER" id="PTHR24422">
    <property type="entry name" value="CHEMOTAXIS PROTEIN METHYLTRANSFERASE"/>
    <property type="match status" value="1"/>
</dbReference>
<keyword evidence="6" id="KW-0378">Hydrolase</keyword>
<dbReference type="Gene3D" id="3.30.565.10">
    <property type="entry name" value="Histidine kinase-like ATPase, C-terminal domain"/>
    <property type="match status" value="1"/>
</dbReference>
<name>A0ABR7XDJ0_9BACT</name>
<comment type="caution">
    <text evidence="13">The sequence shown here is derived from an EMBL/GenBank/DDBJ whole genome shotgun (WGS) entry which is preliminary data.</text>
</comment>
<feature type="active site" evidence="6">
    <location>
        <position position="28"/>
    </location>
</feature>
<keyword evidence="14" id="KW-1185">Reference proteome</keyword>
<dbReference type="PROSITE" id="PS50123">
    <property type="entry name" value="CHER"/>
    <property type="match status" value="1"/>
</dbReference>
<dbReference type="Proteomes" id="UP000625551">
    <property type="component" value="Unassembled WGS sequence"/>
</dbReference>
<evidence type="ECO:0000259" key="8">
    <source>
        <dbReference type="PROSITE" id="PS50109"/>
    </source>
</evidence>
<protein>
    <submittedName>
        <fullName evidence="13">PAS domain-containing protein</fullName>
    </submittedName>
</protein>
<dbReference type="SMART" id="SM00091">
    <property type="entry name" value="PAS"/>
    <property type="match status" value="2"/>
</dbReference>
<dbReference type="Pfam" id="PF13596">
    <property type="entry name" value="PAS_10"/>
    <property type="match status" value="1"/>
</dbReference>
<dbReference type="SUPFAM" id="SSF53335">
    <property type="entry name" value="S-adenosyl-L-methionine-dependent methyltransferases"/>
    <property type="match status" value="1"/>
</dbReference>
<dbReference type="PROSITE" id="PS50113">
    <property type="entry name" value="PAC"/>
    <property type="match status" value="1"/>
</dbReference>
<evidence type="ECO:0000256" key="3">
    <source>
        <dbReference type="ARBA" id="ARBA00022603"/>
    </source>
</evidence>
<dbReference type="EMBL" id="JACXAJ010000001">
    <property type="protein sequence ID" value="MBD1396365.1"/>
    <property type="molecule type" value="Genomic_DNA"/>
</dbReference>
<evidence type="ECO:0000256" key="2">
    <source>
        <dbReference type="ARBA" id="ARBA00001541"/>
    </source>
</evidence>
<keyword evidence="7" id="KW-0175">Coiled coil</keyword>
<feature type="domain" description="PAC" evidence="10">
    <location>
        <begin position="1082"/>
        <end position="1134"/>
    </location>
</feature>
<evidence type="ECO:0000259" key="12">
    <source>
        <dbReference type="PROSITE" id="PS50123"/>
    </source>
</evidence>
<dbReference type="Gene3D" id="3.40.50.180">
    <property type="entry name" value="Methylesterase CheB, C-terminal domain"/>
    <property type="match status" value="1"/>
</dbReference>
<dbReference type="Gene3D" id="3.40.50.150">
    <property type="entry name" value="Vaccinia Virus protein VP39"/>
    <property type="match status" value="1"/>
</dbReference>
<dbReference type="Pfam" id="PF03705">
    <property type="entry name" value="CheR_N"/>
    <property type="match status" value="1"/>
</dbReference>
<dbReference type="SMART" id="SM00086">
    <property type="entry name" value="PAC"/>
    <property type="match status" value="1"/>
</dbReference>
<feature type="domain" description="Histidine kinase" evidence="8">
    <location>
        <begin position="1152"/>
        <end position="1369"/>
    </location>
</feature>
<dbReference type="SUPFAM" id="SSF52738">
    <property type="entry name" value="Methylesterase CheB, C-terminal domain"/>
    <property type="match status" value="1"/>
</dbReference>
<dbReference type="Pfam" id="PF01739">
    <property type="entry name" value="CheR"/>
    <property type="match status" value="1"/>
</dbReference>
<gene>
    <name evidence="13" type="ORF">H9Q13_04250</name>
</gene>
<dbReference type="CDD" id="cd00082">
    <property type="entry name" value="HisKA"/>
    <property type="match status" value="1"/>
</dbReference>
<dbReference type="PANTHER" id="PTHR24422:SF27">
    <property type="entry name" value="PROTEIN-GLUTAMATE O-METHYLTRANSFERASE"/>
    <property type="match status" value="1"/>
</dbReference>
<dbReference type="PROSITE" id="PS50112">
    <property type="entry name" value="PAS"/>
    <property type="match status" value="1"/>
</dbReference>
<dbReference type="InterPro" id="IPR005467">
    <property type="entry name" value="His_kinase_dom"/>
</dbReference>
<dbReference type="InterPro" id="IPR000014">
    <property type="entry name" value="PAS"/>
</dbReference>
<comment type="catalytic activity">
    <reaction evidence="2">
        <text>L-glutamyl-[protein] + S-adenosyl-L-methionine = [protein]-L-glutamate 5-O-methyl ester + S-adenosyl-L-homocysteine</text>
        <dbReference type="Rhea" id="RHEA:24452"/>
        <dbReference type="Rhea" id="RHEA-COMP:10208"/>
        <dbReference type="Rhea" id="RHEA-COMP:10311"/>
        <dbReference type="ChEBI" id="CHEBI:29973"/>
        <dbReference type="ChEBI" id="CHEBI:57856"/>
        <dbReference type="ChEBI" id="CHEBI:59789"/>
        <dbReference type="ChEBI" id="CHEBI:82795"/>
        <dbReference type="EC" id="2.1.1.80"/>
    </reaction>
</comment>
<dbReference type="InterPro" id="IPR035965">
    <property type="entry name" value="PAS-like_dom_sf"/>
</dbReference>
<dbReference type="Gene3D" id="1.10.287.130">
    <property type="match status" value="1"/>
</dbReference>
<dbReference type="NCBIfam" id="TIGR00229">
    <property type="entry name" value="sensory_box"/>
    <property type="match status" value="1"/>
</dbReference>
<feature type="coiled-coil region" evidence="7">
    <location>
        <begin position="964"/>
        <end position="998"/>
    </location>
</feature>
<dbReference type="PRINTS" id="PR00996">
    <property type="entry name" value="CHERMTFRASE"/>
</dbReference>
<dbReference type="InterPro" id="IPR022641">
    <property type="entry name" value="CheR_N"/>
</dbReference>
<feature type="active site" evidence="6">
    <location>
        <position position="55"/>
    </location>
</feature>
<keyword evidence="4" id="KW-0808">Transferase</keyword>
<dbReference type="Pfam" id="PF01339">
    <property type="entry name" value="CheB_methylest"/>
    <property type="match status" value="1"/>
</dbReference>
<dbReference type="InterPro" id="IPR022642">
    <property type="entry name" value="CheR_C"/>
</dbReference>
<feature type="active site" evidence="6">
    <location>
        <position position="147"/>
    </location>
</feature>
<comment type="catalytic activity">
    <reaction evidence="1">
        <text>ATP + protein L-histidine = ADP + protein N-phospho-L-histidine.</text>
        <dbReference type="EC" id="2.7.13.3"/>
    </reaction>
</comment>
<feature type="coiled-coil region" evidence="7">
    <location>
        <begin position="659"/>
        <end position="739"/>
    </location>
</feature>
<reference evidence="13 14" key="1">
    <citation type="submission" date="2020-09" db="EMBL/GenBank/DDBJ databases">
        <title>Genome sequencing and assembly of Pontibacter sp.</title>
        <authorList>
            <person name="Chhetri G."/>
        </authorList>
    </citation>
    <scope>NUCLEOTIDE SEQUENCE [LARGE SCALE GENOMIC DNA]</scope>
    <source>
        <strain evidence="13 14">JH31</strain>
    </source>
</reference>
<feature type="domain" description="CheB-type methylesterase" evidence="11">
    <location>
        <begin position="15"/>
        <end position="205"/>
    </location>
</feature>
<evidence type="ECO:0000259" key="11">
    <source>
        <dbReference type="PROSITE" id="PS50122"/>
    </source>
</evidence>
<dbReference type="SMART" id="SM00138">
    <property type="entry name" value="MeTrc"/>
    <property type="match status" value="1"/>
</dbReference>
<dbReference type="InterPro" id="IPR035909">
    <property type="entry name" value="CheB_C"/>
</dbReference>
<dbReference type="Gene3D" id="3.30.450.20">
    <property type="entry name" value="PAS domain"/>
    <property type="match status" value="3"/>
</dbReference>
<keyword evidence="5" id="KW-0949">S-adenosyl-L-methionine</keyword>
<dbReference type="Pfam" id="PF08447">
    <property type="entry name" value="PAS_3"/>
    <property type="match status" value="1"/>
</dbReference>
<organism evidence="13 14">
    <name type="scientific">Pontibacter aquaedesilientis</name>
    <dbReference type="NCBI Taxonomy" id="2766980"/>
    <lineage>
        <taxon>Bacteria</taxon>
        <taxon>Pseudomonadati</taxon>
        <taxon>Bacteroidota</taxon>
        <taxon>Cytophagia</taxon>
        <taxon>Cytophagales</taxon>
        <taxon>Hymenobacteraceae</taxon>
        <taxon>Pontibacter</taxon>
    </lineage>
</organism>
<proteinExistence type="predicted"/>
<dbReference type="SUPFAM" id="SSF55874">
    <property type="entry name" value="ATPase domain of HSP90 chaperone/DNA topoisomerase II/histidine kinase"/>
    <property type="match status" value="1"/>
</dbReference>
<dbReference type="CDD" id="cd16434">
    <property type="entry name" value="CheB-CheR_fusion"/>
    <property type="match status" value="1"/>
</dbReference>
<evidence type="ECO:0000256" key="6">
    <source>
        <dbReference type="PROSITE-ProRule" id="PRU00050"/>
    </source>
</evidence>
<dbReference type="InterPro" id="IPR001610">
    <property type="entry name" value="PAC"/>
</dbReference>
<evidence type="ECO:0000313" key="14">
    <source>
        <dbReference type="Proteomes" id="UP000625551"/>
    </source>
</evidence>
<evidence type="ECO:0000259" key="10">
    <source>
        <dbReference type="PROSITE" id="PS50113"/>
    </source>
</evidence>
<dbReference type="SMART" id="SM00388">
    <property type="entry name" value="HisKA"/>
    <property type="match status" value="1"/>
</dbReference>
<dbReference type="RefSeq" id="WP_191182475.1">
    <property type="nucleotide sequence ID" value="NZ_JACXAJ010000001.1"/>
</dbReference>
<dbReference type="InterPro" id="IPR000700">
    <property type="entry name" value="PAS-assoc_C"/>
</dbReference>
<accession>A0ABR7XDJ0</accession>
<evidence type="ECO:0000313" key="13">
    <source>
        <dbReference type="EMBL" id="MBD1396365.1"/>
    </source>
</evidence>
<dbReference type="InterPro" id="IPR000780">
    <property type="entry name" value="CheR_MeTrfase"/>
</dbReference>
<evidence type="ECO:0000256" key="4">
    <source>
        <dbReference type="ARBA" id="ARBA00022679"/>
    </source>
</evidence>
<dbReference type="SMART" id="SM00387">
    <property type="entry name" value="HATPase_c"/>
    <property type="match status" value="1"/>
</dbReference>
<dbReference type="PROSITE" id="PS50109">
    <property type="entry name" value="HIS_KIN"/>
    <property type="match status" value="1"/>
</dbReference>
<feature type="domain" description="CheR-type methyltransferase" evidence="12">
    <location>
        <begin position="224"/>
        <end position="489"/>
    </location>
</feature>
<keyword evidence="6" id="KW-0145">Chemotaxis</keyword>
<dbReference type="InterPro" id="IPR036804">
    <property type="entry name" value="CheR_N_sf"/>
</dbReference>
<dbReference type="InterPro" id="IPR036097">
    <property type="entry name" value="HisK_dim/P_sf"/>
</dbReference>
<keyword evidence="3" id="KW-0489">Methyltransferase</keyword>